<dbReference type="EMBL" id="MH669002">
    <property type="protein sequence ID" value="AXQ60931.1"/>
    <property type="molecule type" value="Genomic_DNA"/>
</dbReference>
<organism evidence="1 2">
    <name type="scientific">Mycobacterium phage Emmina</name>
    <dbReference type="NCBI Taxonomy" id="2301564"/>
    <lineage>
        <taxon>Viruses</taxon>
        <taxon>Duplodnaviria</taxon>
        <taxon>Heunggongvirae</taxon>
        <taxon>Uroviricota</taxon>
        <taxon>Caudoviricetes</taxon>
        <taxon>Kostyavirus</taxon>
        <taxon>Kostyavirus porky</taxon>
    </lineage>
</organism>
<sequence length="72" mass="8070">MSTIVETIHHGDYHNVRTGEASTYTEFVSFLQASPYAGTATRADNKYVRESWDSLLATGRSEFGWATLEIQP</sequence>
<name>A0A385DNI7_9CAUD</name>
<gene>
    <name evidence="1" type="primary">130</name>
    <name evidence="1" type="ORF">SEA_EMMINA_130</name>
</gene>
<reference evidence="2" key="1">
    <citation type="submission" date="2018-07" db="EMBL/GenBank/DDBJ databases">
        <authorList>
            <person name="Quirk P.G."/>
            <person name="Krulwich T.A."/>
        </authorList>
    </citation>
    <scope>NUCLEOTIDE SEQUENCE [LARGE SCALE GENOMIC DNA]</scope>
</reference>
<dbReference type="Proteomes" id="UP000262853">
    <property type="component" value="Genome"/>
</dbReference>
<protein>
    <submittedName>
        <fullName evidence="1">Uncharacterized protein</fullName>
    </submittedName>
</protein>
<proteinExistence type="predicted"/>
<accession>A0A385DNI7</accession>
<evidence type="ECO:0000313" key="1">
    <source>
        <dbReference type="EMBL" id="AXQ60931.1"/>
    </source>
</evidence>
<evidence type="ECO:0000313" key="2">
    <source>
        <dbReference type="Proteomes" id="UP000262853"/>
    </source>
</evidence>